<gene>
    <name evidence="1" type="ORF">CKA38_05240</name>
</gene>
<dbReference type="AlphaFoldDB" id="A0A2U8E1I4"/>
<evidence type="ECO:0000313" key="1">
    <source>
        <dbReference type="EMBL" id="AWI08738.1"/>
    </source>
</evidence>
<dbReference type="EMBL" id="CP023004">
    <property type="protein sequence ID" value="AWI08738.1"/>
    <property type="molecule type" value="Genomic_DNA"/>
</dbReference>
<dbReference type="KEGG" id="elut:CKA38_05240"/>
<organism evidence="1 2">
    <name type="scientific">Ereboglobus luteus</name>
    <dbReference type="NCBI Taxonomy" id="1796921"/>
    <lineage>
        <taxon>Bacteria</taxon>
        <taxon>Pseudomonadati</taxon>
        <taxon>Verrucomicrobiota</taxon>
        <taxon>Opitutia</taxon>
        <taxon>Opitutales</taxon>
        <taxon>Opitutaceae</taxon>
        <taxon>Ereboglobus</taxon>
    </lineage>
</organism>
<protein>
    <submittedName>
        <fullName evidence="1">Uncharacterized protein</fullName>
    </submittedName>
</protein>
<dbReference type="RefSeq" id="WP_108824547.1">
    <property type="nucleotide sequence ID" value="NZ_CP023004.1"/>
</dbReference>
<reference evidence="1 2" key="1">
    <citation type="journal article" date="2018" name="Syst. Appl. Microbiol.">
        <title>Ereboglobus luteus gen. nov. sp. nov. from cockroach guts, and new insights into the oxygen relationship of the genera Opitutus and Didymococcus (Verrucomicrobia: Opitutaceae).</title>
        <authorList>
            <person name="Tegtmeier D."/>
            <person name="Belitz A."/>
            <person name="Radek R."/>
            <person name="Heimerl T."/>
            <person name="Brune A."/>
        </authorList>
    </citation>
    <scope>NUCLEOTIDE SEQUENCE [LARGE SCALE GENOMIC DNA]</scope>
    <source>
        <strain evidence="1 2">Ho45</strain>
    </source>
</reference>
<sequence>MNIQHNVPLKFVTETGEIKLAPEGFLRLFRAAQTAQTSTGGERRAALTKAAMFDGFTPTAAQVKTLERIVSPDPGTKRSDRDAALELRFDTLTISADGTAFTRLYGIAIDFTPDEGWAYTGCVVPYKSIDAMIVAMREDLKSPPDESTTEDRWILVRRHEVLNLIASSLFTTMTREEFASEVRTFLEGKSLTGDGGVTHALVEIRPDEHGALRRPEHKHGSLDQAFLESFREFFDALPDQPDIEWQVDAYFHARTRLEREISHEVWLRLPAILRAIWKADKIEDAFQWVEADADATETTGLTKAESVIVNNLLDKIVEMESPPSQGVNPFYSFVTDRFGAFTSGTWPEADEFGKLPAVKRRIAKEKIIETFGWVELLPLPDDCI</sequence>
<proteinExistence type="predicted"/>
<dbReference type="Proteomes" id="UP000244896">
    <property type="component" value="Chromosome"/>
</dbReference>
<keyword evidence="2" id="KW-1185">Reference proteome</keyword>
<evidence type="ECO:0000313" key="2">
    <source>
        <dbReference type="Proteomes" id="UP000244896"/>
    </source>
</evidence>
<accession>A0A2U8E1I4</accession>
<name>A0A2U8E1I4_9BACT</name>